<dbReference type="RefSeq" id="WP_078933003.1">
    <property type="nucleotide sequence ID" value="NZ_FUWG01000007.1"/>
</dbReference>
<keyword evidence="2" id="KW-1185">Reference proteome</keyword>
<dbReference type="Proteomes" id="UP000190423">
    <property type="component" value="Unassembled WGS sequence"/>
</dbReference>
<evidence type="ECO:0000313" key="2">
    <source>
        <dbReference type="Proteomes" id="UP000190423"/>
    </source>
</evidence>
<dbReference type="AlphaFoldDB" id="A0A1T4KAP0"/>
<organism evidence="1 2">
    <name type="scientific">Treponema porcinum</name>
    <dbReference type="NCBI Taxonomy" id="261392"/>
    <lineage>
        <taxon>Bacteria</taxon>
        <taxon>Pseudomonadati</taxon>
        <taxon>Spirochaetota</taxon>
        <taxon>Spirochaetia</taxon>
        <taxon>Spirochaetales</taxon>
        <taxon>Treponemataceae</taxon>
        <taxon>Treponema</taxon>
    </lineage>
</organism>
<sequence length="357" mass="42802">MNKAGFELNELPELIEKGKLTRKEAINFIAEEIHRNPGLFLISKQNDEIKSELVFRFLKNGYFVFDHYKKEFGKFRNYLISYLRYQRLTIHREKFYENVQNRTYTGLSKLDEEDRQEKYSRDEFSYKIVHYTPYIPDRTECAPYQRKRRQPETQTVSDSAKNNIIFDYFYEPHSREGKLVIILTLKSSPFLSENQIKKISKFCQTEEKRLENAIKILKKSVEKKYAAYKKIEERRNTEYFFMQKFRELLQANTFSKKTQVFSYLLNVHEQRWRKLNNALKEKTRTVCPTNKAIAQALGICQRQVGYYLKNIESREKLYQLVRQNDDTSESSCSIPKELMTENPVADGRMSFRKTEKK</sequence>
<protein>
    <submittedName>
        <fullName evidence="1">Uncharacterized protein</fullName>
    </submittedName>
</protein>
<evidence type="ECO:0000313" key="1">
    <source>
        <dbReference type="EMBL" id="SJZ39462.1"/>
    </source>
</evidence>
<dbReference type="OrthoDB" id="359055at2"/>
<reference evidence="1 2" key="1">
    <citation type="submission" date="2017-02" db="EMBL/GenBank/DDBJ databases">
        <authorList>
            <person name="Peterson S.W."/>
        </authorList>
    </citation>
    <scope>NUCLEOTIDE SEQUENCE [LARGE SCALE GENOMIC DNA]</scope>
    <source>
        <strain evidence="1 2">ATCC BAA-908</strain>
    </source>
</reference>
<accession>A0A1T4KAP0</accession>
<dbReference type="GeneID" id="78316383"/>
<dbReference type="STRING" id="261392.SAMN02745149_01085"/>
<name>A0A1T4KAP0_TREPO</name>
<gene>
    <name evidence="1" type="ORF">SAMN02745149_01085</name>
</gene>
<dbReference type="EMBL" id="FUWG01000007">
    <property type="protein sequence ID" value="SJZ39462.1"/>
    <property type="molecule type" value="Genomic_DNA"/>
</dbReference>
<proteinExistence type="predicted"/>